<dbReference type="GO" id="GO:0000049">
    <property type="term" value="F:tRNA binding"/>
    <property type="evidence" value="ECO:0007669"/>
    <property type="project" value="UniProtKB-UniRule"/>
</dbReference>
<comment type="catalytic activity">
    <reaction evidence="9">
        <text>[ThiS sulfur-carrier protein]-C-terminal Gly-Gly-AMP + S-sulfanyl-L-cysteinyl-[cysteine desulfurase] + AH2 = [ThiS sulfur-carrier protein]-C-terminal-Gly-aminoethanethioate + L-cysteinyl-[cysteine desulfurase] + A + AMP + 2 H(+)</text>
        <dbReference type="Rhea" id="RHEA:43340"/>
        <dbReference type="Rhea" id="RHEA-COMP:12157"/>
        <dbReference type="Rhea" id="RHEA-COMP:12158"/>
        <dbReference type="Rhea" id="RHEA-COMP:12910"/>
        <dbReference type="Rhea" id="RHEA-COMP:19908"/>
        <dbReference type="ChEBI" id="CHEBI:13193"/>
        <dbReference type="ChEBI" id="CHEBI:15378"/>
        <dbReference type="ChEBI" id="CHEBI:17499"/>
        <dbReference type="ChEBI" id="CHEBI:29950"/>
        <dbReference type="ChEBI" id="CHEBI:61963"/>
        <dbReference type="ChEBI" id="CHEBI:90618"/>
        <dbReference type="ChEBI" id="CHEBI:232372"/>
        <dbReference type="ChEBI" id="CHEBI:456215"/>
    </reaction>
</comment>
<dbReference type="InterPro" id="IPR020536">
    <property type="entry name" value="ThiI_AANH"/>
</dbReference>
<feature type="binding site" evidence="9">
    <location>
        <position position="286"/>
    </location>
    <ligand>
        <name>ATP</name>
        <dbReference type="ChEBI" id="CHEBI:30616"/>
    </ligand>
</feature>
<dbReference type="GO" id="GO:0009228">
    <property type="term" value="P:thiamine biosynthetic process"/>
    <property type="evidence" value="ECO:0007669"/>
    <property type="project" value="UniProtKB-KW"/>
</dbReference>
<dbReference type="GO" id="GO:0034227">
    <property type="term" value="P:tRNA thio-modification"/>
    <property type="evidence" value="ECO:0007669"/>
    <property type="project" value="UniProtKB-UniRule"/>
</dbReference>
<comment type="caution">
    <text evidence="9">Lacks conserved residue(s) required for the propagation of feature annotation.</text>
</comment>
<dbReference type="HAMAP" id="MF_00021">
    <property type="entry name" value="ThiI"/>
    <property type="match status" value="1"/>
</dbReference>
<evidence type="ECO:0000256" key="9">
    <source>
        <dbReference type="HAMAP-Rule" id="MF_00021"/>
    </source>
</evidence>
<dbReference type="SUPFAM" id="SSF143437">
    <property type="entry name" value="THUMP domain-like"/>
    <property type="match status" value="1"/>
</dbReference>
<reference evidence="11 12" key="1">
    <citation type="submission" date="2019-08" db="EMBL/GenBank/DDBJ databases">
        <authorList>
            <person name="Chen S.-C."/>
            <person name="Lai M.-C."/>
            <person name="You Y.-T."/>
        </authorList>
    </citation>
    <scope>NUCLEOTIDE SEQUENCE [LARGE SCALE GENOMIC DNA]</scope>
    <source>
        <strain evidence="11 12">P2F9704a</strain>
    </source>
</reference>
<keyword evidence="8 9" id="KW-0784">Thiamine biosynthesis</keyword>
<dbReference type="InterPro" id="IPR014729">
    <property type="entry name" value="Rossmann-like_a/b/a_fold"/>
</dbReference>
<evidence type="ECO:0000256" key="4">
    <source>
        <dbReference type="ARBA" id="ARBA00022679"/>
    </source>
</evidence>
<feature type="domain" description="THUMP" evidence="10">
    <location>
        <begin position="58"/>
        <end position="162"/>
    </location>
</feature>
<evidence type="ECO:0000259" key="10">
    <source>
        <dbReference type="PROSITE" id="PS51165"/>
    </source>
</evidence>
<dbReference type="EC" id="2.8.1.4" evidence="9"/>
<dbReference type="GO" id="GO:0140741">
    <property type="term" value="F:tRNA-uracil-4 sulfurtransferase activity"/>
    <property type="evidence" value="ECO:0007669"/>
    <property type="project" value="UniProtKB-EC"/>
</dbReference>
<dbReference type="PANTHER" id="PTHR43209">
    <property type="entry name" value="TRNA SULFURTRANSFERASE"/>
    <property type="match status" value="1"/>
</dbReference>
<dbReference type="InterPro" id="IPR054173">
    <property type="entry name" value="ThiI_fer"/>
</dbReference>
<accession>A0ABD4TGS0</accession>
<keyword evidence="5 9" id="KW-0547">Nucleotide-binding</keyword>
<dbReference type="SMART" id="SM00981">
    <property type="entry name" value="THUMP"/>
    <property type="match status" value="1"/>
</dbReference>
<dbReference type="Proteomes" id="UP001524383">
    <property type="component" value="Unassembled WGS sequence"/>
</dbReference>
<feature type="binding site" evidence="9">
    <location>
        <position position="264"/>
    </location>
    <ligand>
        <name>ATP</name>
        <dbReference type="ChEBI" id="CHEBI:30616"/>
    </ligand>
</feature>
<dbReference type="GO" id="GO:0009229">
    <property type="term" value="P:thiamine diphosphate biosynthetic process"/>
    <property type="evidence" value="ECO:0007669"/>
    <property type="project" value="UniProtKB-UniRule"/>
</dbReference>
<sequence length="391" mass="42614">MQQQVMVRYGELFLKSESVMHHYIRILTRNIGRALEAEGLAHTIEEHRGRLYINCDDPKQAAVAARVFGVVDTSVVTRTEPTMEAIAAAAVEIVAGSGKNNGSFAVRARREAVKGFTSQELGAFVGSAILDRYPDFTVDLTNPEYEVFVEARHYGGFVTDSFYPGPGGLPLGTQGRAVCLISAGIDSPVAAWLMMRRGTDLLLLHMNGGRHAGAATRDDAFAHAETLSTHCMGTEIGIIEVDMEPFFSALLTLKESRFRCILCKRFMHRVASRIGEEHRCSAIVNGDNLGQVASQTLENLATVTPAATLPVLRPLITYDKEEIVTLAKKIQTFIPRPGDHACRMVPKKPATAATIRQIEEEEAKLPIADLIQKAVESAVRRTALSGSVIDG</sequence>
<dbReference type="RefSeq" id="WP_255332101.1">
    <property type="nucleotide sequence ID" value="NZ_VOTZ01000006.1"/>
</dbReference>
<evidence type="ECO:0000256" key="2">
    <source>
        <dbReference type="ARBA" id="ARBA00022490"/>
    </source>
</evidence>
<comment type="similarity">
    <text evidence="9">Belongs to the ThiI family.</text>
</comment>
<evidence type="ECO:0000313" key="11">
    <source>
        <dbReference type="EMBL" id="MCQ1538159.1"/>
    </source>
</evidence>
<proteinExistence type="inferred from homology"/>
<evidence type="ECO:0000256" key="5">
    <source>
        <dbReference type="ARBA" id="ARBA00022741"/>
    </source>
</evidence>
<evidence type="ECO:0000256" key="6">
    <source>
        <dbReference type="ARBA" id="ARBA00022840"/>
    </source>
</evidence>
<keyword evidence="12" id="KW-1185">Reference proteome</keyword>
<dbReference type="InterPro" id="IPR050102">
    <property type="entry name" value="tRNA_sulfurtransferase_ThiI"/>
</dbReference>
<evidence type="ECO:0000256" key="3">
    <source>
        <dbReference type="ARBA" id="ARBA00022555"/>
    </source>
</evidence>
<keyword evidence="4 9" id="KW-0808">Transferase</keyword>
<dbReference type="Pfam" id="PF02568">
    <property type="entry name" value="ThiI"/>
    <property type="match status" value="1"/>
</dbReference>
<dbReference type="InterPro" id="IPR049962">
    <property type="entry name" value="THUMP_ThiI"/>
</dbReference>
<evidence type="ECO:0000256" key="1">
    <source>
        <dbReference type="ARBA" id="ARBA00004496"/>
    </source>
</evidence>
<evidence type="ECO:0000256" key="8">
    <source>
        <dbReference type="ARBA" id="ARBA00022977"/>
    </source>
</evidence>
<feature type="binding site" evidence="9">
    <location>
        <begin position="180"/>
        <end position="181"/>
    </location>
    <ligand>
        <name>ATP</name>
        <dbReference type="ChEBI" id="CHEBI:30616"/>
    </ligand>
</feature>
<dbReference type="PANTHER" id="PTHR43209:SF1">
    <property type="entry name" value="TRNA SULFURTRANSFERASE"/>
    <property type="match status" value="1"/>
</dbReference>
<dbReference type="InterPro" id="IPR003720">
    <property type="entry name" value="tRNA_STrfase"/>
</dbReference>
<dbReference type="NCBIfam" id="TIGR00342">
    <property type="entry name" value="tRNA uracil 4-sulfurtransferase ThiI"/>
    <property type="match status" value="1"/>
</dbReference>
<dbReference type="EMBL" id="VOTZ01000006">
    <property type="protein sequence ID" value="MCQ1538159.1"/>
    <property type="molecule type" value="Genomic_DNA"/>
</dbReference>
<dbReference type="SUPFAM" id="SSF52402">
    <property type="entry name" value="Adenine nucleotide alpha hydrolases-like"/>
    <property type="match status" value="1"/>
</dbReference>
<dbReference type="GO" id="GO:0005524">
    <property type="term" value="F:ATP binding"/>
    <property type="evidence" value="ECO:0007669"/>
    <property type="project" value="UniProtKB-UniRule"/>
</dbReference>
<dbReference type="CDD" id="cd11716">
    <property type="entry name" value="THUMP_ThiI"/>
    <property type="match status" value="1"/>
</dbReference>
<keyword evidence="3 9" id="KW-0820">tRNA-binding</keyword>
<keyword evidence="7 9" id="KW-0694">RNA-binding</keyword>
<comment type="function">
    <text evidence="9">Catalyzes the ATP-dependent transfer of a sulfur to tRNA to produce 4-thiouridine in position 8 of tRNAs, which functions as a near-UV photosensor. Also catalyzes the transfer of sulfur to the sulfur carrier protein ThiS, forming ThiS-thiocarboxylate. This is a step in the synthesis of thiazole, in the thiamine biosynthesis pathway. The sulfur is donated as persulfide by IscS.</text>
</comment>
<keyword evidence="6 9" id="KW-0067">ATP-binding</keyword>
<gene>
    <name evidence="9 11" type="primary">thiI</name>
    <name evidence="11" type="ORF">FTO68_04020</name>
</gene>
<dbReference type="PROSITE" id="PS51165">
    <property type="entry name" value="THUMP"/>
    <property type="match status" value="1"/>
</dbReference>
<feature type="binding site" evidence="9">
    <location>
        <position position="295"/>
    </location>
    <ligand>
        <name>ATP</name>
        <dbReference type="ChEBI" id="CHEBI:30616"/>
    </ligand>
</feature>
<dbReference type="Gene3D" id="3.30.2130.30">
    <property type="match status" value="1"/>
</dbReference>
<comment type="catalytic activity">
    <reaction evidence="9">
        <text>[ThiI sulfur-carrier protein]-S-sulfanyl-L-cysteine + a uridine in tRNA + 2 reduced [2Fe-2S]-[ferredoxin] + ATP + H(+) = [ThiI sulfur-carrier protein]-L-cysteine + a 4-thiouridine in tRNA + 2 oxidized [2Fe-2S]-[ferredoxin] + AMP + diphosphate</text>
        <dbReference type="Rhea" id="RHEA:24176"/>
        <dbReference type="Rhea" id="RHEA-COMP:10000"/>
        <dbReference type="Rhea" id="RHEA-COMP:10001"/>
        <dbReference type="Rhea" id="RHEA-COMP:13337"/>
        <dbReference type="Rhea" id="RHEA-COMP:13338"/>
        <dbReference type="Rhea" id="RHEA-COMP:13339"/>
        <dbReference type="Rhea" id="RHEA-COMP:13340"/>
        <dbReference type="ChEBI" id="CHEBI:15378"/>
        <dbReference type="ChEBI" id="CHEBI:29950"/>
        <dbReference type="ChEBI" id="CHEBI:30616"/>
        <dbReference type="ChEBI" id="CHEBI:33019"/>
        <dbReference type="ChEBI" id="CHEBI:33737"/>
        <dbReference type="ChEBI" id="CHEBI:33738"/>
        <dbReference type="ChEBI" id="CHEBI:61963"/>
        <dbReference type="ChEBI" id="CHEBI:65315"/>
        <dbReference type="ChEBI" id="CHEBI:136798"/>
        <dbReference type="ChEBI" id="CHEBI:456215"/>
        <dbReference type="EC" id="2.8.1.4"/>
    </reaction>
</comment>
<organism evidence="11 12">
    <name type="scientific">Methanocalculus taiwanensis</name>
    <dbReference type="NCBI Taxonomy" id="106207"/>
    <lineage>
        <taxon>Archaea</taxon>
        <taxon>Methanobacteriati</taxon>
        <taxon>Methanobacteriota</taxon>
        <taxon>Stenosarchaea group</taxon>
        <taxon>Methanomicrobia</taxon>
        <taxon>Methanomicrobiales</taxon>
        <taxon>Methanocalculaceae</taxon>
        <taxon>Methanocalculus</taxon>
    </lineage>
</organism>
<dbReference type="Gene3D" id="3.40.50.620">
    <property type="entry name" value="HUPs"/>
    <property type="match status" value="1"/>
</dbReference>
<dbReference type="InterPro" id="IPR004114">
    <property type="entry name" value="THUMP_dom"/>
</dbReference>
<comment type="subcellular location">
    <subcellularLocation>
        <location evidence="1 9">Cytoplasm</location>
    </subcellularLocation>
</comment>
<dbReference type="GO" id="GO:0005737">
    <property type="term" value="C:cytoplasm"/>
    <property type="evidence" value="ECO:0007669"/>
    <property type="project" value="UniProtKB-SubCell"/>
</dbReference>
<dbReference type="InterPro" id="IPR049961">
    <property type="entry name" value="ThiI_N"/>
</dbReference>
<dbReference type="Pfam" id="PF22025">
    <property type="entry name" value="ThiI_fer"/>
    <property type="match status" value="1"/>
</dbReference>
<dbReference type="Pfam" id="PF02926">
    <property type="entry name" value="THUMP"/>
    <property type="match status" value="1"/>
</dbReference>
<comment type="caution">
    <text evidence="11">The sequence shown here is derived from an EMBL/GenBank/DDBJ whole genome shotgun (WGS) entry which is preliminary data.</text>
</comment>
<keyword evidence="2 9" id="KW-0963">Cytoplasm</keyword>
<evidence type="ECO:0000313" key="12">
    <source>
        <dbReference type="Proteomes" id="UP001524383"/>
    </source>
</evidence>
<evidence type="ECO:0000256" key="7">
    <source>
        <dbReference type="ARBA" id="ARBA00022884"/>
    </source>
</evidence>
<name>A0ABD4TGS0_9EURY</name>
<protein>
    <recommendedName>
        <fullName evidence="9">Probable tRNA sulfurtransferase</fullName>
        <ecNumber evidence="9">2.8.1.4</ecNumber>
    </recommendedName>
    <alternativeName>
        <fullName evidence="9">Sulfur carrier protein ThiS sulfurtransferase</fullName>
    </alternativeName>
    <alternativeName>
        <fullName evidence="9">Thiamine biosynthesis protein ThiI</fullName>
    </alternativeName>
    <alternativeName>
        <fullName evidence="9">tRNA 4-thiouridine synthase</fullName>
    </alternativeName>
</protein>
<comment type="pathway">
    <text evidence="9">Cofactor biosynthesis; thiamine diphosphate biosynthesis.</text>
</comment>
<dbReference type="AlphaFoldDB" id="A0ABD4TGS0"/>